<dbReference type="InterPro" id="IPR011009">
    <property type="entry name" value="Kinase-like_dom_sf"/>
</dbReference>
<dbReference type="Proteomes" id="UP000186601">
    <property type="component" value="Unassembled WGS sequence"/>
</dbReference>
<feature type="region of interest" description="Disordered" evidence="1">
    <location>
        <begin position="582"/>
        <end position="604"/>
    </location>
</feature>
<dbReference type="InterPro" id="IPR051035">
    <property type="entry name" value="Mito_inheritance_9"/>
</dbReference>
<organism evidence="2 3">
    <name type="scientific">Hermanssonia centrifuga</name>
    <dbReference type="NCBI Taxonomy" id="98765"/>
    <lineage>
        <taxon>Eukaryota</taxon>
        <taxon>Fungi</taxon>
        <taxon>Dikarya</taxon>
        <taxon>Basidiomycota</taxon>
        <taxon>Agaricomycotina</taxon>
        <taxon>Agaricomycetes</taxon>
        <taxon>Polyporales</taxon>
        <taxon>Meruliaceae</taxon>
        <taxon>Hermanssonia</taxon>
    </lineage>
</organism>
<name>A0A2R6NYE6_9APHY</name>
<dbReference type="PANTHER" id="PTHR36091">
    <property type="entry name" value="ALTERED INHERITANCE OF MITOCHONDRIA PROTEIN 9, MITOCHONDRIAL"/>
    <property type="match status" value="1"/>
</dbReference>
<accession>A0A2R6NYE6</accession>
<protein>
    <submittedName>
        <fullName evidence="2">Uncharacterized protein</fullName>
    </submittedName>
</protein>
<proteinExistence type="predicted"/>
<gene>
    <name evidence="2" type="ORF">PHLCEN_2v6814</name>
</gene>
<dbReference type="SUPFAM" id="SSF56112">
    <property type="entry name" value="Protein kinase-like (PK-like)"/>
    <property type="match status" value="1"/>
</dbReference>
<keyword evidence="3" id="KW-1185">Reference proteome</keyword>
<comment type="caution">
    <text evidence="2">The sequence shown here is derived from an EMBL/GenBank/DDBJ whole genome shotgun (WGS) entry which is preliminary data.</text>
</comment>
<evidence type="ECO:0000313" key="3">
    <source>
        <dbReference type="Proteomes" id="UP000186601"/>
    </source>
</evidence>
<evidence type="ECO:0000313" key="2">
    <source>
        <dbReference type="EMBL" id="PSR80005.1"/>
    </source>
</evidence>
<dbReference type="STRING" id="98765.A0A2R6NYE6"/>
<dbReference type="AlphaFoldDB" id="A0A2R6NYE6"/>
<dbReference type="EMBL" id="MLYV02000676">
    <property type="protein sequence ID" value="PSR80005.1"/>
    <property type="molecule type" value="Genomic_DNA"/>
</dbReference>
<dbReference type="OrthoDB" id="2968323at2759"/>
<dbReference type="PANTHER" id="PTHR36091:SF2">
    <property type="entry name" value="AMINOGLYCOSIDE PHOSPHOTRANSFERASE DOMAIN-CONTAINING PROTEIN"/>
    <property type="match status" value="1"/>
</dbReference>
<reference evidence="2 3" key="1">
    <citation type="submission" date="2018-02" db="EMBL/GenBank/DDBJ databases">
        <title>Genome sequence of the basidiomycete white-rot fungus Phlebia centrifuga.</title>
        <authorList>
            <person name="Granchi Z."/>
            <person name="Peng M."/>
            <person name="de Vries R.P."/>
            <person name="Hilden K."/>
            <person name="Makela M.R."/>
            <person name="Grigoriev I."/>
            <person name="Riley R."/>
        </authorList>
    </citation>
    <scope>NUCLEOTIDE SEQUENCE [LARGE SCALE GENOMIC DNA]</scope>
    <source>
        <strain evidence="2 3">FBCC195</strain>
    </source>
</reference>
<sequence>MELKFIQRMKGLASLPVKLPDNVGASLRAACRSNLTSANFDNQYKCYIILSPRTVSLSNLQRLRLFSTLAPYEDFFRYTSGRWLHDEQRQQALRYQWFNVDALKNVAVSSARAGGITGIRKLAEGRCNKVFHVQLTEGRQVIARIPTPLSGPPHLVTASEVATMKFLRNRLGLTQVPRVLSWSSRSEDTPVGAEYIIMDVADGVELHSVWHQLTMKQRLRLVHKWTIFESKVIKAFSGGSGYGSLYYRKDIPAEDARDLCVDGQIDEEFVLGPSTLQTGFWEDRYGSSKDIELDHGPWPDVPSYLQSITHSERAWIRQFANPPATDGRTFIGPWEPPSRLQLPQNHLRLLDQYDSVAKYFIPSDERLVRPTLTLRDSNQGNIFLSREALERDGTIEISAVIDWQHTAVLPLYLTALIPRFIEQAEPAPEQAEEEFLKEKAYLRKAYHALYQETELDVVWASSLSFGGKFSMSQQLPSAAQFCWHGGYVKLRRLLIRTATEWENIVGPGIPCPLGPEPFSREVVAQAEEDERTWMEMEDVMEGIEGAVGVESGGWVCNEDYERAVRANEALRRDWVEDLGEEERQGLGGVDPAEIWPFQGQAELH</sequence>
<evidence type="ECO:0000256" key="1">
    <source>
        <dbReference type="SAM" id="MobiDB-lite"/>
    </source>
</evidence>
<dbReference type="GO" id="GO:0005739">
    <property type="term" value="C:mitochondrion"/>
    <property type="evidence" value="ECO:0007669"/>
    <property type="project" value="TreeGrafter"/>
</dbReference>